<dbReference type="EMBL" id="CAJVPV010001634">
    <property type="protein sequence ID" value="CAG8503451.1"/>
    <property type="molecule type" value="Genomic_DNA"/>
</dbReference>
<protein>
    <submittedName>
        <fullName evidence="1">11368_t:CDS:1</fullName>
    </submittedName>
</protein>
<reference evidence="1" key="1">
    <citation type="submission" date="2021-06" db="EMBL/GenBank/DDBJ databases">
        <authorList>
            <person name="Kallberg Y."/>
            <person name="Tangrot J."/>
            <person name="Rosling A."/>
        </authorList>
    </citation>
    <scope>NUCLEOTIDE SEQUENCE</scope>
    <source>
        <strain evidence="1">CL551</strain>
    </source>
</reference>
<proteinExistence type="predicted"/>
<dbReference type="OrthoDB" id="2354640at2759"/>
<evidence type="ECO:0000313" key="2">
    <source>
        <dbReference type="Proteomes" id="UP000789342"/>
    </source>
</evidence>
<gene>
    <name evidence="1" type="ORF">AMORRO_LOCUS3367</name>
</gene>
<organism evidence="1 2">
    <name type="scientific">Acaulospora morrowiae</name>
    <dbReference type="NCBI Taxonomy" id="94023"/>
    <lineage>
        <taxon>Eukaryota</taxon>
        <taxon>Fungi</taxon>
        <taxon>Fungi incertae sedis</taxon>
        <taxon>Mucoromycota</taxon>
        <taxon>Glomeromycotina</taxon>
        <taxon>Glomeromycetes</taxon>
        <taxon>Diversisporales</taxon>
        <taxon>Acaulosporaceae</taxon>
        <taxon>Acaulospora</taxon>
    </lineage>
</organism>
<evidence type="ECO:0000313" key="1">
    <source>
        <dbReference type="EMBL" id="CAG8503451.1"/>
    </source>
</evidence>
<dbReference type="AlphaFoldDB" id="A0A9N8ZQ75"/>
<keyword evidence="2" id="KW-1185">Reference proteome</keyword>
<accession>A0A9N8ZQ75</accession>
<name>A0A9N8ZQ75_9GLOM</name>
<comment type="caution">
    <text evidence="1">The sequence shown here is derived from an EMBL/GenBank/DDBJ whole genome shotgun (WGS) entry which is preliminary data.</text>
</comment>
<dbReference type="Proteomes" id="UP000789342">
    <property type="component" value="Unassembled WGS sequence"/>
</dbReference>
<sequence>MELWLTERDGSAIIRSKMFLSHRGNYEEAISNKENIDKEIVRRWVNKALQKRELDEKTWQPEFWKNDAVLLNTLEELEETENGSKKKILELAMNDDEYITKFWESVRTERCKSVELKDEKLRIKINLLLVGVVVHLSLRAILFAQKGVVFRFLPDSGGLAEDKRSSLFQMMISSHFERLSKQQSSIFENYA</sequence>